<evidence type="ECO:0000256" key="1">
    <source>
        <dbReference type="SAM" id="MobiDB-lite"/>
    </source>
</evidence>
<sequence length="118" mass="12918">MDSCVCVFNSLLSQFQDMIANFSAHSASTGGQSLTHDGGFGNTIPTLSGANPNLTGRFNSQSPMTDGGFFAVLLIGLFMLMMIMSNNNGAQRNSQDLKIGRQNPENRRNNRYDEDYLD</sequence>
<organism evidence="3 4">
    <name type="scientific">Stylonychia lemnae</name>
    <name type="common">Ciliate</name>
    <dbReference type="NCBI Taxonomy" id="5949"/>
    <lineage>
        <taxon>Eukaryota</taxon>
        <taxon>Sar</taxon>
        <taxon>Alveolata</taxon>
        <taxon>Ciliophora</taxon>
        <taxon>Intramacronucleata</taxon>
        <taxon>Spirotrichea</taxon>
        <taxon>Stichotrichia</taxon>
        <taxon>Sporadotrichida</taxon>
        <taxon>Oxytrichidae</taxon>
        <taxon>Stylonychinae</taxon>
        <taxon>Stylonychia</taxon>
    </lineage>
</organism>
<evidence type="ECO:0000313" key="4">
    <source>
        <dbReference type="Proteomes" id="UP000039865"/>
    </source>
</evidence>
<feature type="transmembrane region" description="Helical" evidence="2">
    <location>
        <begin position="67"/>
        <end position="84"/>
    </location>
</feature>
<dbReference type="AlphaFoldDB" id="A0A078AYT8"/>
<evidence type="ECO:0000256" key="2">
    <source>
        <dbReference type="SAM" id="Phobius"/>
    </source>
</evidence>
<reference evidence="3 4" key="1">
    <citation type="submission" date="2014-06" db="EMBL/GenBank/DDBJ databases">
        <authorList>
            <person name="Swart Estienne"/>
        </authorList>
    </citation>
    <scope>NUCLEOTIDE SEQUENCE [LARGE SCALE GENOMIC DNA]</scope>
    <source>
        <strain evidence="3 4">130c</strain>
    </source>
</reference>
<keyword evidence="2" id="KW-1133">Transmembrane helix</keyword>
<keyword evidence="2" id="KW-0812">Transmembrane</keyword>
<name>A0A078AYT8_STYLE</name>
<dbReference type="Proteomes" id="UP000039865">
    <property type="component" value="Unassembled WGS sequence"/>
</dbReference>
<feature type="compositionally biased region" description="Basic and acidic residues" evidence="1">
    <location>
        <begin position="104"/>
        <end position="118"/>
    </location>
</feature>
<proteinExistence type="predicted"/>
<keyword evidence="2" id="KW-0472">Membrane</keyword>
<feature type="region of interest" description="Disordered" evidence="1">
    <location>
        <begin position="90"/>
        <end position="118"/>
    </location>
</feature>
<dbReference type="InParanoid" id="A0A078AYT8"/>
<gene>
    <name evidence="3" type="primary">Contig5232.g5611</name>
    <name evidence="3" type="ORF">STYLEM_16432</name>
</gene>
<accession>A0A078AYT8</accession>
<evidence type="ECO:0000313" key="3">
    <source>
        <dbReference type="EMBL" id="CDW87329.1"/>
    </source>
</evidence>
<protein>
    <submittedName>
        <fullName evidence="3">Uncharacterized protein</fullName>
    </submittedName>
</protein>
<dbReference type="EMBL" id="CCKQ01015516">
    <property type="protein sequence ID" value="CDW87329.1"/>
    <property type="molecule type" value="Genomic_DNA"/>
</dbReference>
<keyword evidence="4" id="KW-1185">Reference proteome</keyword>